<accession>A0A4U0UBQ3</accession>
<organism evidence="5 6">
    <name type="scientific">Salinomyces thailandicus</name>
    <dbReference type="NCBI Taxonomy" id="706561"/>
    <lineage>
        <taxon>Eukaryota</taxon>
        <taxon>Fungi</taxon>
        <taxon>Dikarya</taxon>
        <taxon>Ascomycota</taxon>
        <taxon>Pezizomycotina</taxon>
        <taxon>Dothideomycetes</taxon>
        <taxon>Dothideomycetidae</taxon>
        <taxon>Mycosphaerellales</taxon>
        <taxon>Teratosphaeriaceae</taxon>
        <taxon>Salinomyces</taxon>
    </lineage>
</organism>
<dbReference type="PROSITE" id="PS00671">
    <property type="entry name" value="D_2_HYDROXYACID_DH_3"/>
    <property type="match status" value="1"/>
</dbReference>
<evidence type="ECO:0000259" key="4">
    <source>
        <dbReference type="Pfam" id="PF02826"/>
    </source>
</evidence>
<evidence type="ECO:0000256" key="2">
    <source>
        <dbReference type="RuleBase" id="RU003719"/>
    </source>
</evidence>
<dbReference type="CDD" id="cd12168">
    <property type="entry name" value="Mand_dh_like"/>
    <property type="match status" value="1"/>
</dbReference>
<proteinExistence type="inferred from homology"/>
<dbReference type="AlphaFoldDB" id="A0A4U0UBQ3"/>
<reference evidence="5 6" key="1">
    <citation type="submission" date="2017-03" db="EMBL/GenBank/DDBJ databases">
        <title>Genomes of endolithic fungi from Antarctica.</title>
        <authorList>
            <person name="Coleine C."/>
            <person name="Masonjones S."/>
            <person name="Stajich J.E."/>
        </authorList>
    </citation>
    <scope>NUCLEOTIDE SEQUENCE [LARGE SCALE GENOMIC DNA]</scope>
    <source>
        <strain evidence="5 6">CCFEE 6315</strain>
    </source>
</reference>
<keyword evidence="1 2" id="KW-0560">Oxidoreductase</keyword>
<evidence type="ECO:0008006" key="7">
    <source>
        <dbReference type="Google" id="ProtNLM"/>
    </source>
</evidence>
<dbReference type="GO" id="GO:0030267">
    <property type="term" value="F:glyoxylate reductase (NADPH) activity"/>
    <property type="evidence" value="ECO:0007669"/>
    <property type="project" value="TreeGrafter"/>
</dbReference>
<dbReference type="PANTHER" id="PTHR10996">
    <property type="entry name" value="2-HYDROXYACID DEHYDROGENASE-RELATED"/>
    <property type="match status" value="1"/>
</dbReference>
<dbReference type="OrthoDB" id="9991913at2759"/>
<feature type="domain" description="D-isomer specific 2-hydroxyacid dehydrogenase NAD-binding" evidence="4">
    <location>
        <begin position="126"/>
        <end position="305"/>
    </location>
</feature>
<dbReference type="InterPro" id="IPR006139">
    <property type="entry name" value="D-isomer_2_OHA_DH_cat_dom"/>
</dbReference>
<feature type="domain" description="D-isomer specific 2-hydroxyacid dehydrogenase catalytic" evidence="3">
    <location>
        <begin position="69"/>
        <end position="337"/>
    </location>
</feature>
<dbReference type="InterPro" id="IPR029753">
    <property type="entry name" value="D-isomer_DH_CS"/>
</dbReference>
<evidence type="ECO:0000313" key="6">
    <source>
        <dbReference type="Proteomes" id="UP000308549"/>
    </source>
</evidence>
<dbReference type="Pfam" id="PF00389">
    <property type="entry name" value="2-Hacid_dh"/>
    <property type="match status" value="1"/>
</dbReference>
<dbReference type="Proteomes" id="UP000308549">
    <property type="component" value="Unassembled WGS sequence"/>
</dbReference>
<evidence type="ECO:0000259" key="3">
    <source>
        <dbReference type="Pfam" id="PF00389"/>
    </source>
</evidence>
<dbReference type="InterPro" id="IPR050223">
    <property type="entry name" value="D-isomer_2-hydroxyacid_DH"/>
</dbReference>
<comment type="similarity">
    <text evidence="2">Belongs to the D-isomer specific 2-hydroxyacid dehydrogenase family.</text>
</comment>
<sequence length="346" mass="38168">MASKPILLHCGDDIKWNHDLYQKLQSKFRIVRSYSMSREEFKQALQSKKFGDFHAIYRPFWATGGEMSPWNQELISLLPSSCKIYASAGAGFDWVDTKALAKRGVIYCNAGAACTESVADAAIWLILSTFRAFSNSGMAARSLDAQQFKDVNNNVARFTRNPTGHSLGIVGLGKIGFRIAQKAHQSFGMDILYNDIRQLPSNIEKEVDAKFFKELDDMLAVADCVLVATPFGGEAVMNADKIGKMKQGSRLINIARGKLIDEAALVKALESRHLAAAGMDVHFDEPNVNPKLAKMPNVEMLAHTAGTSTDSHMGFERLGMENILSFLETGKAVTPVNLHFFDQAKL</sequence>
<dbReference type="GO" id="GO:0051287">
    <property type="term" value="F:NAD binding"/>
    <property type="evidence" value="ECO:0007669"/>
    <property type="project" value="InterPro"/>
</dbReference>
<dbReference type="EMBL" id="NAJL01000007">
    <property type="protein sequence ID" value="TKA31695.1"/>
    <property type="molecule type" value="Genomic_DNA"/>
</dbReference>
<evidence type="ECO:0000256" key="1">
    <source>
        <dbReference type="ARBA" id="ARBA00023002"/>
    </source>
</evidence>
<dbReference type="SUPFAM" id="SSF51735">
    <property type="entry name" value="NAD(P)-binding Rossmann-fold domains"/>
    <property type="match status" value="1"/>
</dbReference>
<gene>
    <name evidence="5" type="ORF">B0A50_01773</name>
</gene>
<dbReference type="GO" id="GO:0005829">
    <property type="term" value="C:cytosol"/>
    <property type="evidence" value="ECO:0007669"/>
    <property type="project" value="TreeGrafter"/>
</dbReference>
<dbReference type="GO" id="GO:0016618">
    <property type="term" value="F:hydroxypyruvate reductase [NAD(P)H] activity"/>
    <property type="evidence" value="ECO:0007669"/>
    <property type="project" value="TreeGrafter"/>
</dbReference>
<evidence type="ECO:0000313" key="5">
    <source>
        <dbReference type="EMBL" id="TKA31695.1"/>
    </source>
</evidence>
<dbReference type="InterPro" id="IPR006140">
    <property type="entry name" value="D-isomer_DH_NAD-bd"/>
</dbReference>
<name>A0A4U0UBQ3_9PEZI</name>
<comment type="caution">
    <text evidence="5">The sequence shown here is derived from an EMBL/GenBank/DDBJ whole genome shotgun (WGS) entry which is preliminary data.</text>
</comment>
<dbReference type="FunFam" id="3.40.50.720:FF:000526">
    <property type="entry name" value="D-mandelate dehydrogenase, putative"/>
    <property type="match status" value="1"/>
</dbReference>
<protein>
    <recommendedName>
        <fullName evidence="7">D-mandelate dehydrogenase</fullName>
    </recommendedName>
</protein>
<keyword evidence="6" id="KW-1185">Reference proteome</keyword>
<dbReference type="Pfam" id="PF02826">
    <property type="entry name" value="2-Hacid_dh_C"/>
    <property type="match status" value="1"/>
</dbReference>
<dbReference type="SUPFAM" id="SSF52283">
    <property type="entry name" value="Formate/glycerate dehydrogenase catalytic domain-like"/>
    <property type="match status" value="1"/>
</dbReference>
<dbReference type="InterPro" id="IPR036291">
    <property type="entry name" value="NAD(P)-bd_dom_sf"/>
</dbReference>
<dbReference type="PANTHER" id="PTHR10996:SF281">
    <property type="entry name" value="D-ISOMER SPECIFIC 2-HYDROXYACID DEHYDROGENASE NAD-BINDING DOMAIN-CONTAINING PROTEIN-RELATED"/>
    <property type="match status" value="1"/>
</dbReference>
<dbReference type="Gene3D" id="3.40.50.720">
    <property type="entry name" value="NAD(P)-binding Rossmann-like Domain"/>
    <property type="match status" value="2"/>
</dbReference>